<comment type="caution">
    <text evidence="2">The sequence shown here is derived from an EMBL/GenBank/DDBJ whole genome shotgun (WGS) entry which is preliminary data.</text>
</comment>
<dbReference type="InterPro" id="IPR007029">
    <property type="entry name" value="YHS_dom"/>
</dbReference>
<dbReference type="Gene3D" id="1.10.620.20">
    <property type="entry name" value="Ribonucleotide Reductase, subunit A"/>
    <property type="match status" value="1"/>
</dbReference>
<evidence type="ECO:0000313" key="3">
    <source>
        <dbReference type="Proteomes" id="UP000248840"/>
    </source>
</evidence>
<dbReference type="InterPro" id="IPR012348">
    <property type="entry name" value="RNR-like"/>
</dbReference>
<gene>
    <name evidence="2" type="ORF">CLV55_11811</name>
</gene>
<dbReference type="PROSITE" id="PS51257">
    <property type="entry name" value="PROKAR_LIPOPROTEIN"/>
    <property type="match status" value="1"/>
</dbReference>
<dbReference type="Proteomes" id="UP000248840">
    <property type="component" value="Unassembled WGS sequence"/>
</dbReference>
<organism evidence="2 3">
    <name type="scientific">Flavobacterium aciduliphilum</name>
    <dbReference type="NCBI Taxonomy" id="1101402"/>
    <lineage>
        <taxon>Bacteria</taxon>
        <taxon>Pseudomonadati</taxon>
        <taxon>Bacteroidota</taxon>
        <taxon>Flavobacteriia</taxon>
        <taxon>Flavobacteriales</taxon>
        <taxon>Flavobacteriaceae</taxon>
        <taxon>Flavobacterium</taxon>
    </lineage>
</organism>
<dbReference type="RefSeq" id="WP_112114166.1">
    <property type="nucleotide sequence ID" value="NZ_QLSZ01000018.1"/>
</dbReference>
<dbReference type="InterPro" id="IPR009078">
    <property type="entry name" value="Ferritin-like_SF"/>
</dbReference>
<name>A0A328Y7M3_9FLAO</name>
<evidence type="ECO:0000313" key="2">
    <source>
        <dbReference type="EMBL" id="RAR69273.1"/>
    </source>
</evidence>
<accession>A0A328Y7M3</accession>
<protein>
    <submittedName>
        <fullName evidence="2">YHS domain-containing protein</fullName>
    </submittedName>
</protein>
<dbReference type="EMBL" id="QLSZ01000018">
    <property type="protein sequence ID" value="RAR69273.1"/>
    <property type="molecule type" value="Genomic_DNA"/>
</dbReference>
<dbReference type="Pfam" id="PF04945">
    <property type="entry name" value="YHS"/>
    <property type="match status" value="1"/>
</dbReference>
<keyword evidence="3" id="KW-1185">Reference proteome</keyword>
<feature type="domain" description="YHS" evidence="1">
    <location>
        <begin position="47"/>
        <end position="91"/>
    </location>
</feature>
<proteinExistence type="predicted"/>
<reference evidence="2 3" key="1">
    <citation type="submission" date="2018-06" db="EMBL/GenBank/DDBJ databases">
        <title>Genomic Encyclopedia of Archaeal and Bacterial Type Strains, Phase II (KMG-II): from individual species to whole genera.</title>
        <authorList>
            <person name="Goeker M."/>
        </authorList>
    </citation>
    <scope>NUCLEOTIDE SEQUENCE [LARGE SCALE GENOMIC DNA]</scope>
    <source>
        <strain evidence="2 3">DSM 25663</strain>
    </source>
</reference>
<evidence type="ECO:0000259" key="1">
    <source>
        <dbReference type="Pfam" id="PF04945"/>
    </source>
</evidence>
<dbReference type="GO" id="GO:0016491">
    <property type="term" value="F:oxidoreductase activity"/>
    <property type="evidence" value="ECO:0007669"/>
    <property type="project" value="InterPro"/>
</dbReference>
<dbReference type="OrthoDB" id="678327at2"/>
<dbReference type="SUPFAM" id="SSF47240">
    <property type="entry name" value="Ferritin-like"/>
    <property type="match status" value="1"/>
</dbReference>
<dbReference type="AlphaFoldDB" id="A0A328Y7M3"/>
<sequence length="93" mass="10812">MKNILFILFALFLFASCKKETLVEQPNKSEFKKPINSLNSLKYANKIDFYCQMDIAKYGVSDTAHYKGNLYGFCSKMCKDEFLKSPEKYLAKK</sequence>